<evidence type="ECO:0000313" key="1">
    <source>
        <dbReference type="EMBL" id="JAH34749.1"/>
    </source>
</evidence>
<reference evidence="1" key="1">
    <citation type="submission" date="2014-11" db="EMBL/GenBank/DDBJ databases">
        <authorList>
            <person name="Amaro Gonzalez C."/>
        </authorList>
    </citation>
    <scope>NUCLEOTIDE SEQUENCE</scope>
</reference>
<protein>
    <submittedName>
        <fullName evidence="1">Uncharacterized protein</fullName>
    </submittedName>
</protein>
<dbReference type="EMBL" id="GBXM01073828">
    <property type="protein sequence ID" value="JAH34749.1"/>
    <property type="molecule type" value="Transcribed_RNA"/>
</dbReference>
<name>A0A0E9RZZ3_ANGAN</name>
<reference evidence="1" key="2">
    <citation type="journal article" date="2015" name="Fish Shellfish Immunol.">
        <title>Early steps in the European eel (Anguilla anguilla)-Vibrio vulnificus interaction in the gills: Role of the RtxA13 toxin.</title>
        <authorList>
            <person name="Callol A."/>
            <person name="Pajuelo D."/>
            <person name="Ebbesson L."/>
            <person name="Teles M."/>
            <person name="MacKenzie S."/>
            <person name="Amaro C."/>
        </authorList>
    </citation>
    <scope>NUCLEOTIDE SEQUENCE</scope>
</reference>
<proteinExistence type="predicted"/>
<dbReference type="AlphaFoldDB" id="A0A0E9RZZ3"/>
<accession>A0A0E9RZZ3</accession>
<sequence length="51" mass="5712">MFLPYVHIRLRLNRIPLSVVCCCRAVTGLGIRSRWGADFVQSGLVCHPRGS</sequence>
<organism evidence="1">
    <name type="scientific">Anguilla anguilla</name>
    <name type="common">European freshwater eel</name>
    <name type="synonym">Muraena anguilla</name>
    <dbReference type="NCBI Taxonomy" id="7936"/>
    <lineage>
        <taxon>Eukaryota</taxon>
        <taxon>Metazoa</taxon>
        <taxon>Chordata</taxon>
        <taxon>Craniata</taxon>
        <taxon>Vertebrata</taxon>
        <taxon>Euteleostomi</taxon>
        <taxon>Actinopterygii</taxon>
        <taxon>Neopterygii</taxon>
        <taxon>Teleostei</taxon>
        <taxon>Anguilliformes</taxon>
        <taxon>Anguillidae</taxon>
        <taxon>Anguilla</taxon>
    </lineage>
</organism>